<dbReference type="RefSeq" id="WP_377762221.1">
    <property type="nucleotide sequence ID" value="NZ_JBHRXY010000011.1"/>
</dbReference>
<evidence type="ECO:0000313" key="9">
    <source>
        <dbReference type="Proteomes" id="UP001595539"/>
    </source>
</evidence>
<keyword evidence="6" id="KW-0676">Redox-active center</keyword>
<feature type="domain" description="Thioredoxin" evidence="7">
    <location>
        <begin position="30"/>
        <end position="217"/>
    </location>
</feature>
<name>A0ABV7U6A8_9RHOB</name>
<dbReference type="Proteomes" id="UP001595539">
    <property type="component" value="Unassembled WGS sequence"/>
</dbReference>
<keyword evidence="3" id="KW-0732">Signal</keyword>
<evidence type="ECO:0000256" key="1">
    <source>
        <dbReference type="ARBA" id="ARBA00003565"/>
    </source>
</evidence>
<evidence type="ECO:0000256" key="3">
    <source>
        <dbReference type="ARBA" id="ARBA00022729"/>
    </source>
</evidence>
<evidence type="ECO:0000313" key="8">
    <source>
        <dbReference type="EMBL" id="MFC3630485.1"/>
    </source>
</evidence>
<evidence type="ECO:0000256" key="5">
    <source>
        <dbReference type="ARBA" id="ARBA00023157"/>
    </source>
</evidence>
<keyword evidence="9" id="KW-1185">Reference proteome</keyword>
<evidence type="ECO:0000259" key="7">
    <source>
        <dbReference type="PROSITE" id="PS51352"/>
    </source>
</evidence>
<comment type="caution">
    <text evidence="8">The sequence shown here is derived from an EMBL/GenBank/DDBJ whole genome shotgun (WGS) entry which is preliminary data.</text>
</comment>
<comment type="similarity">
    <text evidence="2">Belongs to the thioredoxin family. DsbA subfamily.</text>
</comment>
<proteinExistence type="inferred from homology"/>
<evidence type="ECO:0000256" key="6">
    <source>
        <dbReference type="ARBA" id="ARBA00023284"/>
    </source>
</evidence>
<gene>
    <name evidence="8" type="ORF">ACFOM8_13630</name>
</gene>
<reference evidence="9" key="1">
    <citation type="journal article" date="2019" name="Int. J. Syst. Evol. Microbiol.">
        <title>The Global Catalogue of Microorganisms (GCM) 10K type strain sequencing project: providing services to taxonomists for standard genome sequencing and annotation.</title>
        <authorList>
            <consortium name="The Broad Institute Genomics Platform"/>
            <consortium name="The Broad Institute Genome Sequencing Center for Infectious Disease"/>
            <person name="Wu L."/>
            <person name="Ma J."/>
        </authorList>
    </citation>
    <scope>NUCLEOTIDE SEQUENCE [LARGE SCALE GENOMIC DNA]</scope>
    <source>
        <strain evidence="9">KCTC 42473</strain>
    </source>
</reference>
<evidence type="ECO:0000256" key="2">
    <source>
        <dbReference type="ARBA" id="ARBA00005791"/>
    </source>
</evidence>
<dbReference type="InterPro" id="IPR036249">
    <property type="entry name" value="Thioredoxin-like_sf"/>
</dbReference>
<dbReference type="EMBL" id="JBHRXY010000011">
    <property type="protein sequence ID" value="MFC3630485.1"/>
    <property type="molecule type" value="Genomic_DNA"/>
</dbReference>
<dbReference type="PANTHER" id="PTHR13887:SF14">
    <property type="entry name" value="DISULFIDE BOND FORMATION PROTEIN D"/>
    <property type="match status" value="1"/>
</dbReference>
<dbReference type="Gene3D" id="3.40.30.10">
    <property type="entry name" value="Glutaredoxin"/>
    <property type="match status" value="1"/>
</dbReference>
<dbReference type="PROSITE" id="PS51352">
    <property type="entry name" value="THIOREDOXIN_2"/>
    <property type="match status" value="1"/>
</dbReference>
<protein>
    <submittedName>
        <fullName evidence="8">DsbA family protein</fullName>
    </submittedName>
</protein>
<dbReference type="InterPro" id="IPR012336">
    <property type="entry name" value="Thioredoxin-like_fold"/>
</dbReference>
<sequence>MNRRTVVASTLALGAGAFAGGSWYVARQRKAEQAAAERAALEARPDALIRPHSPILGPADAPVTLVEFFDPSCEACRAFHPVVNELRREYPVQLRVVLRYTAFHEGSDEAVRILEVARRQNLFEPVLDMLFSEQPAWALHGQPRLDLAWQAAGRAGLDLERAKSERLHPDITGVLNQDMADVQAMRIQGTPTFFVDTERLADLSIENLRGAVSNVVSGLG</sequence>
<organism evidence="8 9">
    <name type="scientific">Paracoccus angustae</name>
    <dbReference type="NCBI Taxonomy" id="1671480"/>
    <lineage>
        <taxon>Bacteria</taxon>
        <taxon>Pseudomonadati</taxon>
        <taxon>Pseudomonadota</taxon>
        <taxon>Alphaproteobacteria</taxon>
        <taxon>Rhodobacterales</taxon>
        <taxon>Paracoccaceae</taxon>
        <taxon>Paracoccus</taxon>
    </lineage>
</organism>
<dbReference type="Pfam" id="PF13462">
    <property type="entry name" value="Thioredoxin_4"/>
    <property type="match status" value="1"/>
</dbReference>
<dbReference type="SUPFAM" id="SSF52833">
    <property type="entry name" value="Thioredoxin-like"/>
    <property type="match status" value="1"/>
</dbReference>
<dbReference type="InterPro" id="IPR013766">
    <property type="entry name" value="Thioredoxin_domain"/>
</dbReference>
<accession>A0ABV7U6A8</accession>
<keyword evidence="5" id="KW-1015">Disulfide bond</keyword>
<evidence type="ECO:0000256" key="4">
    <source>
        <dbReference type="ARBA" id="ARBA00023002"/>
    </source>
</evidence>
<keyword evidence="4" id="KW-0560">Oxidoreductase</keyword>
<dbReference type="PANTHER" id="PTHR13887">
    <property type="entry name" value="GLUTATHIONE S-TRANSFERASE KAPPA"/>
    <property type="match status" value="1"/>
</dbReference>
<comment type="function">
    <text evidence="1">May be required for disulfide bond formation in some proteins.</text>
</comment>